<proteinExistence type="inferred from homology"/>
<accession>A0A0W0VGT4</accession>
<dbReference type="eggNOG" id="COG0520">
    <property type="taxonomic scope" value="Bacteria"/>
</dbReference>
<keyword evidence="7" id="KW-1185">Reference proteome</keyword>
<evidence type="ECO:0000313" key="7">
    <source>
        <dbReference type="Proteomes" id="UP000054869"/>
    </source>
</evidence>
<comment type="caution">
    <text evidence="6">The sequence shown here is derived from an EMBL/GenBank/DDBJ whole genome shotgun (WGS) entry which is preliminary data.</text>
</comment>
<keyword evidence="2" id="KW-0663">Pyridoxal phosphate</keyword>
<dbReference type="EMBL" id="LNYI01000053">
    <property type="protein sequence ID" value="KTD19259.1"/>
    <property type="molecule type" value="Genomic_DNA"/>
</dbReference>
<dbReference type="PANTHER" id="PTHR43586:SF24">
    <property type="entry name" value="BLR4730 PROTEIN"/>
    <property type="match status" value="1"/>
</dbReference>
<gene>
    <name evidence="6" type="ORF">Llan_2111</name>
</gene>
<keyword evidence="6" id="KW-0808">Transferase</keyword>
<comment type="cofactor">
    <cofactor evidence="1 4">
        <name>pyridoxal 5'-phosphate</name>
        <dbReference type="ChEBI" id="CHEBI:597326"/>
    </cofactor>
</comment>
<evidence type="ECO:0000256" key="4">
    <source>
        <dbReference type="RuleBase" id="RU004504"/>
    </source>
</evidence>
<sequence length="398" mass="44622">MTIINQTSLAKLRKDTPGCQTVLHFNNAGAALPPRQVVDVIKKHLDLEASIGGYEAADLVLPDIETFYQAAARLISCDPQEIAFTENATRAWEMAFYSLKFKPGDRILTSVSEYASNYLAFLHKAKQTGIIIDVINDDAEGQLDIEDLKQKLNENVKLIAITHVPTQGGLVNPAVAVGKIANDYNIPYLLDTTQSVGQLPIDVNEIGCDFLCATGRKYLRGPRGTGFLYAKKAMMDQCDPPFVDLHAATWVADEEYVLRADARRFETWEQNIAAKLGLRAAINYALNIGISTIWHRIQFLAEKLREQLAQIPHLELQDLGRQKCGIVTFCSERKSVTEIREHLSRKKINVSISLQEYARLDMAKRNLPALLRASVHYYNSEEEVDVFCREVASVLSRK</sequence>
<reference evidence="6 7" key="1">
    <citation type="submission" date="2015-11" db="EMBL/GenBank/DDBJ databases">
        <title>Genomic analysis of 38 Legionella species identifies large and diverse effector repertoires.</title>
        <authorList>
            <person name="Burstein D."/>
            <person name="Amaro F."/>
            <person name="Zusman T."/>
            <person name="Lifshitz Z."/>
            <person name="Cohen O."/>
            <person name="Gilbert J.A."/>
            <person name="Pupko T."/>
            <person name="Shuman H.A."/>
            <person name="Segal G."/>
        </authorList>
    </citation>
    <scope>NUCLEOTIDE SEQUENCE [LARGE SCALE GENOMIC DNA]</scope>
    <source>
        <strain evidence="6 7">ATCC 49751</strain>
    </source>
</reference>
<dbReference type="AlphaFoldDB" id="A0A0W0VGT4"/>
<dbReference type="STRING" id="45067.Llan_2111"/>
<dbReference type="GO" id="GO:0008483">
    <property type="term" value="F:transaminase activity"/>
    <property type="evidence" value="ECO:0007669"/>
    <property type="project" value="UniProtKB-KW"/>
</dbReference>
<protein>
    <submittedName>
        <fullName evidence="6">Aminotransferase class V</fullName>
    </submittedName>
</protein>
<evidence type="ECO:0000256" key="2">
    <source>
        <dbReference type="ARBA" id="ARBA00022898"/>
    </source>
</evidence>
<dbReference type="InterPro" id="IPR015421">
    <property type="entry name" value="PyrdxlP-dep_Trfase_major"/>
</dbReference>
<keyword evidence="6" id="KW-0032">Aminotransferase</keyword>
<dbReference type="PANTHER" id="PTHR43586">
    <property type="entry name" value="CYSTEINE DESULFURASE"/>
    <property type="match status" value="1"/>
</dbReference>
<feature type="domain" description="Aminotransferase class V" evidence="5">
    <location>
        <begin position="25"/>
        <end position="387"/>
    </location>
</feature>
<dbReference type="InterPro" id="IPR015422">
    <property type="entry name" value="PyrdxlP-dep_Trfase_small"/>
</dbReference>
<organism evidence="6 7">
    <name type="scientific">Legionella lansingensis</name>
    <dbReference type="NCBI Taxonomy" id="45067"/>
    <lineage>
        <taxon>Bacteria</taxon>
        <taxon>Pseudomonadati</taxon>
        <taxon>Pseudomonadota</taxon>
        <taxon>Gammaproteobacteria</taxon>
        <taxon>Legionellales</taxon>
        <taxon>Legionellaceae</taxon>
        <taxon>Legionella</taxon>
    </lineage>
</organism>
<dbReference type="SUPFAM" id="SSF53383">
    <property type="entry name" value="PLP-dependent transferases"/>
    <property type="match status" value="1"/>
</dbReference>
<name>A0A0W0VGT4_9GAMM</name>
<dbReference type="InterPro" id="IPR015424">
    <property type="entry name" value="PyrdxlP-dep_Trfase"/>
</dbReference>
<evidence type="ECO:0000313" key="6">
    <source>
        <dbReference type="EMBL" id="KTD19259.1"/>
    </source>
</evidence>
<dbReference type="Pfam" id="PF00266">
    <property type="entry name" value="Aminotran_5"/>
    <property type="match status" value="1"/>
</dbReference>
<comment type="similarity">
    <text evidence="3">Belongs to the class-V pyridoxal-phosphate-dependent aminotransferase family.</text>
</comment>
<dbReference type="InterPro" id="IPR020578">
    <property type="entry name" value="Aminotrans_V_PyrdxlP_BS"/>
</dbReference>
<dbReference type="PROSITE" id="PS00595">
    <property type="entry name" value="AA_TRANSFER_CLASS_5"/>
    <property type="match status" value="1"/>
</dbReference>
<dbReference type="Gene3D" id="3.40.640.10">
    <property type="entry name" value="Type I PLP-dependent aspartate aminotransferase-like (Major domain)"/>
    <property type="match status" value="1"/>
</dbReference>
<dbReference type="Proteomes" id="UP000054869">
    <property type="component" value="Unassembled WGS sequence"/>
</dbReference>
<dbReference type="OrthoDB" id="9764293at2"/>
<dbReference type="RefSeq" id="WP_028373083.1">
    <property type="nucleotide sequence ID" value="NZ_CAAAJD010000010.1"/>
</dbReference>
<dbReference type="Gene3D" id="3.90.1150.10">
    <property type="entry name" value="Aspartate Aminotransferase, domain 1"/>
    <property type="match status" value="1"/>
</dbReference>
<dbReference type="PATRIC" id="fig|45067.4.peg.2219"/>
<evidence type="ECO:0000256" key="1">
    <source>
        <dbReference type="ARBA" id="ARBA00001933"/>
    </source>
</evidence>
<dbReference type="InterPro" id="IPR000192">
    <property type="entry name" value="Aminotrans_V_dom"/>
</dbReference>
<evidence type="ECO:0000256" key="3">
    <source>
        <dbReference type="RuleBase" id="RU004075"/>
    </source>
</evidence>
<evidence type="ECO:0000259" key="5">
    <source>
        <dbReference type="Pfam" id="PF00266"/>
    </source>
</evidence>